<sequence>MLAAARDHALDFGKQPSLVIWVANNDVRDPVTALGTRGQPIIVRWMVAGGGSLTKFIIHPGDGAYEHRQTS</sequence>
<protein>
    <submittedName>
        <fullName evidence="1">Uncharacterized protein</fullName>
    </submittedName>
</protein>
<comment type="caution">
    <text evidence="1">The sequence shown here is derived from an EMBL/GenBank/DDBJ whole genome shotgun (WGS) entry which is preliminary data.</text>
</comment>
<organism evidence="1 2">
    <name type="scientific">Macrosiphum euphorbiae</name>
    <name type="common">potato aphid</name>
    <dbReference type="NCBI Taxonomy" id="13131"/>
    <lineage>
        <taxon>Eukaryota</taxon>
        <taxon>Metazoa</taxon>
        <taxon>Ecdysozoa</taxon>
        <taxon>Arthropoda</taxon>
        <taxon>Hexapoda</taxon>
        <taxon>Insecta</taxon>
        <taxon>Pterygota</taxon>
        <taxon>Neoptera</taxon>
        <taxon>Paraneoptera</taxon>
        <taxon>Hemiptera</taxon>
        <taxon>Sternorrhyncha</taxon>
        <taxon>Aphidomorpha</taxon>
        <taxon>Aphidoidea</taxon>
        <taxon>Aphididae</taxon>
        <taxon>Macrosiphini</taxon>
        <taxon>Macrosiphum</taxon>
    </lineage>
</organism>
<dbReference type="AlphaFoldDB" id="A0AAV0WPZ1"/>
<proteinExistence type="predicted"/>
<accession>A0AAV0WPZ1</accession>
<keyword evidence="2" id="KW-1185">Reference proteome</keyword>
<evidence type="ECO:0000313" key="2">
    <source>
        <dbReference type="Proteomes" id="UP001160148"/>
    </source>
</evidence>
<name>A0AAV0WPZ1_9HEMI</name>
<gene>
    <name evidence="1" type="ORF">MEUPH1_LOCUS13261</name>
</gene>
<evidence type="ECO:0000313" key="1">
    <source>
        <dbReference type="EMBL" id="CAI6357657.1"/>
    </source>
</evidence>
<dbReference type="Proteomes" id="UP001160148">
    <property type="component" value="Unassembled WGS sequence"/>
</dbReference>
<reference evidence="1 2" key="1">
    <citation type="submission" date="2023-01" db="EMBL/GenBank/DDBJ databases">
        <authorList>
            <person name="Whitehead M."/>
        </authorList>
    </citation>
    <scope>NUCLEOTIDE SEQUENCE [LARGE SCALE GENOMIC DNA]</scope>
</reference>
<dbReference type="EMBL" id="CARXXK010000002">
    <property type="protein sequence ID" value="CAI6357657.1"/>
    <property type="molecule type" value="Genomic_DNA"/>
</dbReference>